<dbReference type="Proteomes" id="UP000008550">
    <property type="component" value="Chromosome"/>
</dbReference>
<proteinExistence type="predicted"/>
<organism evidence="1 2">
    <name type="scientific">Heliobacterium modesticaldum (strain ATCC 51547 / Ice1)</name>
    <dbReference type="NCBI Taxonomy" id="498761"/>
    <lineage>
        <taxon>Bacteria</taxon>
        <taxon>Bacillati</taxon>
        <taxon>Bacillota</taxon>
        <taxon>Clostridia</taxon>
        <taxon>Eubacteriales</taxon>
        <taxon>Heliobacteriaceae</taxon>
        <taxon>Heliomicrobium</taxon>
    </lineage>
</organism>
<reference evidence="1 2" key="1">
    <citation type="journal article" date="2008" name="J. Bacteriol.">
        <title>The genome of Heliobacterium modesticaldum, a phototrophic representative of the Firmicutes containing the simplest photosynthetic apparatus.</title>
        <authorList>
            <person name="Sattley W.M."/>
            <person name="Madigan M.T."/>
            <person name="Swingley W.D."/>
            <person name="Cheung P.C."/>
            <person name="Clocksin K.M."/>
            <person name="Conrad A.L."/>
            <person name="Dejesa L.C."/>
            <person name="Honchak B.M."/>
            <person name="Jung D.O."/>
            <person name="Karbach L.E."/>
            <person name="Kurdoglu A."/>
            <person name="Lahiri S."/>
            <person name="Mastrian S.D."/>
            <person name="Page L.E."/>
            <person name="Taylor H.L."/>
            <person name="Wang Z.T."/>
            <person name="Raymond J."/>
            <person name="Chen M."/>
            <person name="Blankenship R.E."/>
            <person name="Touchman J.W."/>
        </authorList>
    </citation>
    <scope>NUCLEOTIDE SEQUENCE [LARGE SCALE GENOMIC DNA]</scope>
    <source>
        <strain evidence="2">ATCC 51547 / Ice1</strain>
    </source>
</reference>
<dbReference type="STRING" id="498761.HM1_3145"/>
<gene>
    <name evidence="1" type="ORF">HM1_3145</name>
</gene>
<protein>
    <submittedName>
        <fullName evidence="1">Uncharacterized protein</fullName>
    </submittedName>
</protein>
<evidence type="ECO:0000313" key="2">
    <source>
        <dbReference type="Proteomes" id="UP000008550"/>
    </source>
</evidence>
<dbReference type="EMBL" id="CP000930">
    <property type="protein sequence ID" value="ABZ84903.1"/>
    <property type="molecule type" value="Genomic_DNA"/>
</dbReference>
<keyword evidence="2" id="KW-1185">Reference proteome</keyword>
<name>B0TIG2_HELMI</name>
<dbReference type="HOGENOM" id="CLU_1774864_0_0_9"/>
<dbReference type="AlphaFoldDB" id="B0TIG2"/>
<evidence type="ECO:0000313" key="1">
    <source>
        <dbReference type="EMBL" id="ABZ84903.1"/>
    </source>
</evidence>
<accession>B0TIG2</accession>
<dbReference type="KEGG" id="hmo:HM1_3145"/>
<sequence>MKIKQLRINSVRNQSIPLSSADRQASSDGRLVSRWQQKSLTLIVGDDGRRQRRLFKEDDCSKKTVVQRERLFKENDCSKRTIVQRERLFKENDCSKRTVVQREQLLKEIVKQELDSSSSANICGEFDPGSGRTLAACLTHASRTES</sequence>